<dbReference type="AlphaFoldDB" id="A0AA38G597"/>
<sequence length="53" mass="6108">PNPRKHGEDEMPFNPIISLLNVNLDKHSDMMRYASPFHAFPNCDDVIQDETPL</sequence>
<feature type="non-terminal residue" evidence="1">
    <location>
        <position position="1"/>
    </location>
</feature>
<evidence type="ECO:0000313" key="2">
    <source>
        <dbReference type="Proteomes" id="UP000824469"/>
    </source>
</evidence>
<accession>A0AA38G597</accession>
<evidence type="ECO:0000313" key="1">
    <source>
        <dbReference type="EMBL" id="KAH9317064.1"/>
    </source>
</evidence>
<organism evidence="1 2">
    <name type="scientific">Taxus chinensis</name>
    <name type="common">Chinese yew</name>
    <name type="synonym">Taxus wallichiana var. chinensis</name>
    <dbReference type="NCBI Taxonomy" id="29808"/>
    <lineage>
        <taxon>Eukaryota</taxon>
        <taxon>Viridiplantae</taxon>
        <taxon>Streptophyta</taxon>
        <taxon>Embryophyta</taxon>
        <taxon>Tracheophyta</taxon>
        <taxon>Spermatophyta</taxon>
        <taxon>Pinopsida</taxon>
        <taxon>Pinidae</taxon>
        <taxon>Conifers II</taxon>
        <taxon>Cupressales</taxon>
        <taxon>Taxaceae</taxon>
        <taxon>Taxus</taxon>
    </lineage>
</organism>
<feature type="non-terminal residue" evidence="1">
    <location>
        <position position="53"/>
    </location>
</feature>
<reference evidence="1 2" key="1">
    <citation type="journal article" date="2021" name="Nat. Plants">
        <title>The Taxus genome provides insights into paclitaxel biosynthesis.</title>
        <authorList>
            <person name="Xiong X."/>
            <person name="Gou J."/>
            <person name="Liao Q."/>
            <person name="Li Y."/>
            <person name="Zhou Q."/>
            <person name="Bi G."/>
            <person name="Li C."/>
            <person name="Du R."/>
            <person name="Wang X."/>
            <person name="Sun T."/>
            <person name="Guo L."/>
            <person name="Liang H."/>
            <person name="Lu P."/>
            <person name="Wu Y."/>
            <person name="Zhang Z."/>
            <person name="Ro D.K."/>
            <person name="Shang Y."/>
            <person name="Huang S."/>
            <person name="Yan J."/>
        </authorList>
    </citation>
    <scope>NUCLEOTIDE SEQUENCE [LARGE SCALE GENOMIC DNA]</scope>
    <source>
        <strain evidence="1">Ta-2019</strain>
    </source>
</reference>
<protein>
    <submittedName>
        <fullName evidence="1">Uncharacterized protein</fullName>
    </submittedName>
</protein>
<keyword evidence="2" id="KW-1185">Reference proteome</keyword>
<dbReference type="Proteomes" id="UP000824469">
    <property type="component" value="Unassembled WGS sequence"/>
</dbReference>
<comment type="caution">
    <text evidence="1">The sequence shown here is derived from an EMBL/GenBank/DDBJ whole genome shotgun (WGS) entry which is preliminary data.</text>
</comment>
<proteinExistence type="predicted"/>
<gene>
    <name evidence="1" type="ORF">KI387_018833</name>
</gene>
<dbReference type="EMBL" id="JAHRHJ020000004">
    <property type="protein sequence ID" value="KAH9317064.1"/>
    <property type="molecule type" value="Genomic_DNA"/>
</dbReference>
<name>A0AA38G597_TAXCH</name>